<accession>A0ACB8DLH0</accession>
<evidence type="ECO:0000313" key="2">
    <source>
        <dbReference type="Proteomes" id="UP000821865"/>
    </source>
</evidence>
<protein>
    <submittedName>
        <fullName evidence="1">Uncharacterized protein</fullName>
    </submittedName>
</protein>
<dbReference type="EMBL" id="CM023480">
    <property type="protein sequence ID" value="KAH7971518.1"/>
    <property type="molecule type" value="Genomic_DNA"/>
</dbReference>
<keyword evidence="2" id="KW-1185">Reference proteome</keyword>
<proteinExistence type="predicted"/>
<gene>
    <name evidence="1" type="ORF">HPB49_025390</name>
</gene>
<sequence length="1428" mass="158891">MAGYGSRLPANHPQRLCETPLWLGDEFLEVHSDGGVNASWTRSVPPVSPCLRGTLLAWVPCVFLWLAAPFEFYRIACSDSKPLRWTVASSIKMILSVSTATAHLSLLLSEDSLLMEEFTGTTFKFFTLVLACVLQSMTRVGGLSSSAVQFGFWLLFLMASLITSVSIYTDAMEFRSWSKGGAHMHGFVVILSAIVLVMNSFADLTRHEKLEPEKLSLQDLTGISLFLGTRFFVFFFQKVKAPVAESSFPSRMTFQWMNPLIVKGFRTTLNEDDIPALVDEMNPSACSKMLLQRWSPEVKTGGPEGEKEQVHRGSLVFALLMAFAGPLFQIAALETLFCVGMFLPIYLMDVLIQFGSSGEPAWKGYLYAVLMAVASVVVNLLYSQVYYLSSCLALRIKTTLIAFLYRKSCRCVRVQVLTAWSTGGEQRSAGEVINSITLDTDKVYQAVLFAGELWGAPLRLVITMAMLWQYLGPSCLVAVAVVMVVLFASFFFARMVQVVQTSQMEQKDKRVKYVHELFSGIKILKLYAWEEPFQQRVVDVRKNEMEMLRKIAFYFSLMNFVWNCISFLCNVAMGRMKEFLLSEDVDPKQVGSQPYSGDAVSIRQASFSWHRQERLVLQDVDVRIAQGQLVAVVGQVGSGKTSFLSAILGELRCVKGSINRKGKVAYVAQQAWIQNATVRQNILLKRQHHACFYDRVVLACQLQTDLAELPAGDQTELGMRGVNLSGGQKQRINLARAVYQNADLYIMDDPLSAVDAQTRVLATNTLSLLPLTDMVIVLHEGRVKEVHRAPFNQRLFDKGLALNALISSPPASQQHPQQHHGAIDSGVARAPVKVLHDEKSYDVTSGDMSSLSVTMAKRPNPQSTRSGYAKPGQLVEDEAFHVGKVEYEIYRDYVQRFGPVMFALVLLSYAACRTFDVLSSVWISSWSQEVLQVGGNVSLPDSGWRLSIYGLLGVCQGLAILLGTLILGLCALIASGSLHDEALSRLVRAPMSFFDTTPLGRMLNRFSKDLDQADIQISLVVDCVLEQLSDVLGILLLITLYIPAFLPAVAPCALVYFVVQKLFVRTFRQLQRLESVSRSPVFNCIAETVPGVQTIRAYAVQRGFVAISDSLLERWISCAFHLMAAERWLTVRLNFLGNAVSLVTACLLVHGRDTFGPAVIGLTLLYSLRLTDALNFLVRFTAELENSLIAVERLHEYTKTPTEVGACSERSEENAHEMSYQNAAHAIYERMKTITKYLNTYLNHILVVGVVGRTGSGKSSLTLSMFRILEPAEGDIIIDGVAISRIGLHDLRSKITIIPQEPVLFCGSLRLNLDPKGEHTDDQVWAALNKAHLSAFFQNKAEKLDFVIEEDGQNLSIGQHQLICLARALLRNTRLLILDEATASVDPDTDVLVQQTIRRDFAHCTVLTVAHRLQTILDADRRARTFLT</sequence>
<name>A0ACB8DLH0_DERSI</name>
<organism evidence="1 2">
    <name type="scientific">Dermacentor silvarum</name>
    <name type="common">Tick</name>
    <dbReference type="NCBI Taxonomy" id="543639"/>
    <lineage>
        <taxon>Eukaryota</taxon>
        <taxon>Metazoa</taxon>
        <taxon>Ecdysozoa</taxon>
        <taxon>Arthropoda</taxon>
        <taxon>Chelicerata</taxon>
        <taxon>Arachnida</taxon>
        <taxon>Acari</taxon>
        <taxon>Parasitiformes</taxon>
        <taxon>Ixodida</taxon>
        <taxon>Ixodoidea</taxon>
        <taxon>Ixodidae</taxon>
        <taxon>Rhipicephalinae</taxon>
        <taxon>Dermacentor</taxon>
    </lineage>
</organism>
<reference evidence="1" key="1">
    <citation type="submission" date="2020-05" db="EMBL/GenBank/DDBJ databases">
        <title>Large-scale comparative analyses of tick genomes elucidate their genetic diversity and vector capacities.</title>
        <authorList>
            <person name="Jia N."/>
            <person name="Wang J."/>
            <person name="Shi W."/>
            <person name="Du L."/>
            <person name="Sun Y."/>
            <person name="Zhan W."/>
            <person name="Jiang J."/>
            <person name="Wang Q."/>
            <person name="Zhang B."/>
            <person name="Ji P."/>
            <person name="Sakyi L.B."/>
            <person name="Cui X."/>
            <person name="Yuan T."/>
            <person name="Jiang B."/>
            <person name="Yang W."/>
            <person name="Lam T.T.-Y."/>
            <person name="Chang Q."/>
            <person name="Ding S."/>
            <person name="Wang X."/>
            <person name="Zhu J."/>
            <person name="Ruan X."/>
            <person name="Zhao L."/>
            <person name="Wei J."/>
            <person name="Que T."/>
            <person name="Du C."/>
            <person name="Cheng J."/>
            <person name="Dai P."/>
            <person name="Han X."/>
            <person name="Huang E."/>
            <person name="Gao Y."/>
            <person name="Liu J."/>
            <person name="Shao H."/>
            <person name="Ye R."/>
            <person name="Li L."/>
            <person name="Wei W."/>
            <person name="Wang X."/>
            <person name="Wang C."/>
            <person name="Yang T."/>
            <person name="Huo Q."/>
            <person name="Li W."/>
            <person name="Guo W."/>
            <person name="Chen H."/>
            <person name="Zhou L."/>
            <person name="Ni X."/>
            <person name="Tian J."/>
            <person name="Zhou Y."/>
            <person name="Sheng Y."/>
            <person name="Liu T."/>
            <person name="Pan Y."/>
            <person name="Xia L."/>
            <person name="Li J."/>
            <person name="Zhao F."/>
            <person name="Cao W."/>
        </authorList>
    </citation>
    <scope>NUCLEOTIDE SEQUENCE</scope>
    <source>
        <strain evidence="1">Dsil-2018</strain>
    </source>
</reference>
<evidence type="ECO:0000313" key="1">
    <source>
        <dbReference type="EMBL" id="KAH7971518.1"/>
    </source>
</evidence>
<dbReference type="Proteomes" id="UP000821865">
    <property type="component" value="Chromosome 11"/>
</dbReference>
<comment type="caution">
    <text evidence="1">The sequence shown here is derived from an EMBL/GenBank/DDBJ whole genome shotgun (WGS) entry which is preliminary data.</text>
</comment>